<accession>A0A399F4H8</accession>
<evidence type="ECO:0000313" key="2">
    <source>
        <dbReference type="Proteomes" id="UP000266178"/>
    </source>
</evidence>
<sequence>MRWVFTSTETNVKSAFIFDVIHHVVNGFGLIHYDWKQGANARVE</sequence>
<comment type="caution">
    <text evidence="1">The sequence shown here is derived from an EMBL/GenBank/DDBJ whole genome shotgun (WGS) entry which is preliminary data.</text>
</comment>
<dbReference type="Proteomes" id="UP000266178">
    <property type="component" value="Unassembled WGS sequence"/>
</dbReference>
<gene>
    <name evidence="1" type="ORF">Mgrana_02467</name>
</gene>
<proteinExistence type="predicted"/>
<protein>
    <submittedName>
        <fullName evidence="1">Uncharacterized protein</fullName>
    </submittedName>
</protein>
<reference evidence="1 2" key="1">
    <citation type="submission" date="2018-08" db="EMBL/GenBank/DDBJ databases">
        <title>Meiothermus granaticius genome AF-68 sequencing project.</title>
        <authorList>
            <person name="Da Costa M.S."/>
            <person name="Albuquerque L."/>
            <person name="Raposo P."/>
            <person name="Froufe H.J.C."/>
            <person name="Barroso C.S."/>
            <person name="Egas C."/>
        </authorList>
    </citation>
    <scope>NUCLEOTIDE SEQUENCE [LARGE SCALE GENOMIC DNA]</scope>
    <source>
        <strain evidence="1 2">AF-68</strain>
    </source>
</reference>
<name>A0A399F4H8_9DEIN</name>
<keyword evidence="2" id="KW-1185">Reference proteome</keyword>
<dbReference type="AlphaFoldDB" id="A0A399F4H8"/>
<organism evidence="1 2">
    <name type="scientific">Meiothermus granaticius NBRC 107808</name>
    <dbReference type="NCBI Taxonomy" id="1227551"/>
    <lineage>
        <taxon>Bacteria</taxon>
        <taxon>Thermotogati</taxon>
        <taxon>Deinococcota</taxon>
        <taxon>Deinococci</taxon>
        <taxon>Thermales</taxon>
        <taxon>Thermaceae</taxon>
        <taxon>Meiothermus</taxon>
    </lineage>
</organism>
<evidence type="ECO:0000313" key="1">
    <source>
        <dbReference type="EMBL" id="RIH91657.1"/>
    </source>
</evidence>
<dbReference type="EMBL" id="QWLB01000036">
    <property type="protein sequence ID" value="RIH91657.1"/>
    <property type="molecule type" value="Genomic_DNA"/>
</dbReference>